<feature type="chain" id="PRO_5030760630" description="NAD(P)-binding domain-containing protein" evidence="1">
    <location>
        <begin position="18"/>
        <end position="547"/>
    </location>
</feature>
<sequence length="547" mass="57662">MRLISLVLLLASYRVDGLQPVARHPPLLATSSRVAVRCFALSAMTGDDSANGGTSDGELMSELRKALSSLDEGELAASDERVIDGFVDDRKGQVSAFQEDFDRSLEAAQEAIESRLEGELRDVESDFMARVDAAVENLRKSSATGDDTTAAATAAANAAAEGDGIPAASIPAGGLIVVAGAGTPLGTELLRAIGGSESGWQLRALVADGATLNVGDVECESMPFAPFTPTKLARSLAGAAAVIVVSAAAGGTGGVEPEVVPKILKALDANIPPRRLIFVSTHGVERTDKLPYNLRNVFGQLDKQRAAEQEIILKARRMCPAFTIVRFGALKDSPPSASASAGRAQIQPSDVLDGDLPLAAASSLLSKVLLRDEAINATLSAGPAADTASAIGDEAMYWEDEWLKLVGPEVYRRPLTVLPVEDAILWLREWAQRFTRPGQQLTTPVSVQDVDDGVLLRFLTRAGGGYADFDAEETADDKWAAAKPGASKLESGEPDGALLLVAESRPTPRVRVSRAEMAEGTVVKEMSEAAVLAKLDKALTELEKARR</sequence>
<dbReference type="AlphaFoldDB" id="A0A7S2DV39"/>
<organism evidence="2">
    <name type="scientific">Haptolina brevifila</name>
    <dbReference type="NCBI Taxonomy" id="156173"/>
    <lineage>
        <taxon>Eukaryota</taxon>
        <taxon>Haptista</taxon>
        <taxon>Haptophyta</taxon>
        <taxon>Prymnesiophyceae</taxon>
        <taxon>Prymnesiales</taxon>
        <taxon>Prymnesiaceae</taxon>
        <taxon>Haptolina</taxon>
    </lineage>
</organism>
<accession>A0A7S2DV39</accession>
<reference evidence="2" key="1">
    <citation type="submission" date="2021-01" db="EMBL/GenBank/DDBJ databases">
        <authorList>
            <person name="Corre E."/>
            <person name="Pelletier E."/>
            <person name="Niang G."/>
            <person name="Scheremetjew M."/>
            <person name="Finn R."/>
            <person name="Kale V."/>
            <person name="Holt S."/>
            <person name="Cochrane G."/>
            <person name="Meng A."/>
            <person name="Brown T."/>
            <person name="Cohen L."/>
        </authorList>
    </citation>
    <scope>NUCLEOTIDE SEQUENCE</scope>
    <source>
        <strain evidence="2">UTEX LB 985</strain>
    </source>
</reference>
<name>A0A7S2DV39_9EUKA</name>
<gene>
    <name evidence="2" type="ORF">CBRE1094_LOCUS20818</name>
</gene>
<dbReference type="EMBL" id="HBGU01038070">
    <property type="protein sequence ID" value="CAD9464669.1"/>
    <property type="molecule type" value="Transcribed_RNA"/>
</dbReference>
<evidence type="ECO:0000256" key="1">
    <source>
        <dbReference type="SAM" id="SignalP"/>
    </source>
</evidence>
<feature type="signal peptide" evidence="1">
    <location>
        <begin position="1"/>
        <end position="17"/>
    </location>
</feature>
<dbReference type="Gene3D" id="3.40.50.720">
    <property type="entry name" value="NAD(P)-binding Rossmann-like Domain"/>
    <property type="match status" value="1"/>
</dbReference>
<keyword evidence="1" id="KW-0732">Signal</keyword>
<evidence type="ECO:0008006" key="3">
    <source>
        <dbReference type="Google" id="ProtNLM"/>
    </source>
</evidence>
<proteinExistence type="predicted"/>
<protein>
    <recommendedName>
        <fullName evidence="3">NAD(P)-binding domain-containing protein</fullName>
    </recommendedName>
</protein>
<evidence type="ECO:0000313" key="2">
    <source>
        <dbReference type="EMBL" id="CAD9464669.1"/>
    </source>
</evidence>